<organism evidence="1 2">
    <name type="scientific">Pantoea ananas</name>
    <name type="common">Erwinia uredovora</name>
    <dbReference type="NCBI Taxonomy" id="553"/>
    <lineage>
        <taxon>Bacteria</taxon>
        <taxon>Pseudomonadati</taxon>
        <taxon>Pseudomonadota</taxon>
        <taxon>Gammaproteobacteria</taxon>
        <taxon>Enterobacterales</taxon>
        <taxon>Erwiniaceae</taxon>
        <taxon>Pantoea</taxon>
    </lineage>
</organism>
<gene>
    <name evidence="1" type="ORF">NB703_003471</name>
</gene>
<sequence length="65" mass="7766">MSLSNGLTGHTRQKSWIFIYSEILNAAREVTERWMVKYNSERTHEPLNYLILEEYRMMVKKSATI</sequence>
<comment type="caution">
    <text evidence="1">The sequence shown here is derived from an EMBL/GenBank/DDBJ whole genome shotgun (WGS) entry which is preliminary data.</text>
</comment>
<evidence type="ECO:0000313" key="1">
    <source>
        <dbReference type="EMBL" id="MCW0345378.1"/>
    </source>
</evidence>
<proteinExistence type="predicted"/>
<reference evidence="1" key="1">
    <citation type="submission" date="2022-06" db="EMBL/GenBank/DDBJ databases">
        <title>Dynamics of rice microbiomes reveals core vertical transmitted seed endophytes.</title>
        <authorList>
            <person name="Liao K."/>
            <person name="Zhang X."/>
        </authorList>
    </citation>
    <scope>NUCLEOTIDE SEQUENCE</scope>
    <source>
        <strain evidence="1">JT1-17</strain>
    </source>
</reference>
<name>A0AAJ1D1A5_PANAN</name>
<dbReference type="AlphaFoldDB" id="A0AAJ1D1A5"/>
<dbReference type="EMBL" id="JANFVX010000014">
    <property type="protein sequence ID" value="MCW0345378.1"/>
    <property type="molecule type" value="Genomic_DNA"/>
</dbReference>
<protein>
    <submittedName>
        <fullName evidence="1">Uncharacterized protein</fullName>
    </submittedName>
</protein>
<dbReference type="Proteomes" id="UP001208888">
    <property type="component" value="Unassembled WGS sequence"/>
</dbReference>
<accession>A0AAJ1D1A5</accession>
<evidence type="ECO:0000313" key="2">
    <source>
        <dbReference type="Proteomes" id="UP001208888"/>
    </source>
</evidence>